<accession>A0ABW1ZYP5</accession>
<comment type="caution">
    <text evidence="1">The sequence shown here is derived from an EMBL/GenBank/DDBJ whole genome shotgun (WGS) entry which is preliminary data.</text>
</comment>
<evidence type="ECO:0000313" key="2">
    <source>
        <dbReference type="Proteomes" id="UP001596422"/>
    </source>
</evidence>
<dbReference type="EMBL" id="JBHSWE010000001">
    <property type="protein sequence ID" value="MFC6670334.1"/>
    <property type="molecule type" value="Genomic_DNA"/>
</dbReference>
<dbReference type="RefSeq" id="WP_379908836.1">
    <property type="nucleotide sequence ID" value="NZ_JBHSWE010000001.1"/>
</dbReference>
<reference evidence="2" key="1">
    <citation type="journal article" date="2019" name="Int. J. Syst. Evol. Microbiol.">
        <title>The Global Catalogue of Microorganisms (GCM) 10K type strain sequencing project: providing services to taxonomists for standard genome sequencing and annotation.</title>
        <authorList>
            <consortium name="The Broad Institute Genomics Platform"/>
            <consortium name="The Broad Institute Genome Sequencing Center for Infectious Disease"/>
            <person name="Wu L."/>
            <person name="Ma J."/>
        </authorList>
    </citation>
    <scope>NUCLEOTIDE SEQUENCE [LARGE SCALE GENOMIC DNA]</scope>
    <source>
        <strain evidence="2">NBRC 111756</strain>
    </source>
</reference>
<protein>
    <recommendedName>
        <fullName evidence="3">Capsule biosynthesis protein</fullName>
    </recommendedName>
</protein>
<organism evidence="1 2">
    <name type="scientific">Marinobacterium aestuariivivens</name>
    <dbReference type="NCBI Taxonomy" id="1698799"/>
    <lineage>
        <taxon>Bacteria</taxon>
        <taxon>Pseudomonadati</taxon>
        <taxon>Pseudomonadota</taxon>
        <taxon>Gammaproteobacteria</taxon>
        <taxon>Oceanospirillales</taxon>
        <taxon>Oceanospirillaceae</taxon>
        <taxon>Marinobacterium</taxon>
    </lineage>
</organism>
<dbReference type="Proteomes" id="UP001596422">
    <property type="component" value="Unassembled WGS sequence"/>
</dbReference>
<evidence type="ECO:0000313" key="1">
    <source>
        <dbReference type="EMBL" id="MFC6670334.1"/>
    </source>
</evidence>
<evidence type="ECO:0008006" key="3">
    <source>
        <dbReference type="Google" id="ProtNLM"/>
    </source>
</evidence>
<gene>
    <name evidence="1" type="ORF">ACFQDL_09765</name>
</gene>
<sequence length="595" mass="67072">MKVILSEFSDPAWVRAVERLQQTRAWQPVLWVAEQTLQAPVTHTFPGCRFLNRVDAVRLAPPAGIDSGRAVVGPELLDATAYYQLQAIKMMARMDNDGAAFTAEQRMDYFHGLLSYWQRVLDALEPDLVVFLESPHVIYDYALYALCRYRKIRTLMFVRTKVGDYVAPTSGFEKGPEAIRQSMRALEAQALSDEQLRSQLSAELLAEVERIQGDFSSGMEKTAKAQIDSYQRARKHQQLRHRAGLFKDGVRLRLDWLRKTLFGDKPHRTTYLKAAQAASPREWMTRYQYKAAKLQGRRLRYGNERAYERVAGLPDLEVPFIYFPLHFQPERSTCPDGGWFVDQRLAIANLSAALPQGWKVYVREHPASFLGSSHAGRGHMLRPPGYYDDLAALPNVELVDMSLDPFLLTDKARAVATVTGTAGWESVVRGRPALVFGAPGTATAPVSTTPMSTLRNCGDCWPTSRPAPGSRSRISTASCWRSTTPACVVASVPGFAPSRWIPTTISRRWSNCWLQAKNWPVSKWRRPHGQAKQAEWYERTGFRCRFPAFGHHLVAGADWRSSRYRHDQRARTDLCAVPCRLPATGTGRRGSRGGD</sequence>
<keyword evidence="2" id="KW-1185">Reference proteome</keyword>
<proteinExistence type="predicted"/>
<name>A0ABW1ZYP5_9GAMM</name>